<dbReference type="Proteomes" id="UP001396334">
    <property type="component" value="Unassembled WGS sequence"/>
</dbReference>
<name>A0ABR2S1N0_9ROSI</name>
<feature type="domain" description="Peptidase A1" evidence="5">
    <location>
        <begin position="195"/>
        <end position="523"/>
    </location>
</feature>
<dbReference type="PROSITE" id="PS00141">
    <property type="entry name" value="ASP_PROTEASE"/>
    <property type="match status" value="1"/>
</dbReference>
<evidence type="ECO:0000256" key="3">
    <source>
        <dbReference type="ARBA" id="ARBA00023157"/>
    </source>
</evidence>
<accession>A0ABR2S1N0</accession>
<reference evidence="6 7" key="1">
    <citation type="journal article" date="2024" name="G3 (Bethesda)">
        <title>Genome assembly of Hibiscus sabdariffa L. provides insights into metabolisms of medicinal natural products.</title>
        <authorList>
            <person name="Kim T."/>
        </authorList>
    </citation>
    <scope>NUCLEOTIDE SEQUENCE [LARGE SCALE GENOMIC DNA]</scope>
    <source>
        <strain evidence="6">TK-2024</strain>
        <tissue evidence="6">Old leaves</tissue>
    </source>
</reference>
<dbReference type="SUPFAM" id="SSF47862">
    <property type="entry name" value="Saposin"/>
    <property type="match status" value="1"/>
</dbReference>
<dbReference type="Gene3D" id="1.10.225.10">
    <property type="entry name" value="Saposin-like"/>
    <property type="match status" value="1"/>
</dbReference>
<evidence type="ECO:0000259" key="5">
    <source>
        <dbReference type="PROSITE" id="PS51767"/>
    </source>
</evidence>
<dbReference type="InterPro" id="IPR033121">
    <property type="entry name" value="PEPTIDASE_A1"/>
</dbReference>
<keyword evidence="7" id="KW-1185">Reference proteome</keyword>
<dbReference type="Gene3D" id="2.40.70.10">
    <property type="entry name" value="Acid Proteases"/>
    <property type="match status" value="1"/>
</dbReference>
<dbReference type="InterPro" id="IPR011001">
    <property type="entry name" value="Saposin-like"/>
</dbReference>
<dbReference type="InterPro" id="IPR008138">
    <property type="entry name" value="SapB_2"/>
</dbReference>
<dbReference type="InterPro" id="IPR008139">
    <property type="entry name" value="SaposinB_dom"/>
</dbReference>
<proteinExistence type="inferred from homology"/>
<sequence>MSTHLNSPSPLKKTSLISIPYAPIWITSGVLSPPNRNAISGKEELGITLLKGVEAILDAAFDKFRRDFKNDLKVIFGSVTVGFNERYKELNVSPTMTNFVELRQEVSNDLQVFDESLMTIVEESFGLDNPKIGPLEDYLTMDLLEPPRDKALILEGCGELTRGLMEPSLIQGVLLDSFAVDSDATQAFDEKFVRKGEDLTTTKPILALDVERDPYGFRLLLMEKKLIRDKVSVGEGETKSNKTVEGLIGDKGSMGEGEMKPNRTVEGLICLMQKFNRTEDFIVDTLKLRIHIGSYLCEIFKEADLTFLLAKFDGILGLGFQEILVGNVVPVWYNMVNQGLVQQPVFSFWLNRNLQYDFGRKLVFDGMYHKHIKGEHTYVAVTRKRCWQFDRGDFRIGNKTTKFCVSGCNAIVDSGTSMLAGLTGIIVQINHAIGESGVVSQECKAVVSEYGDKIIDMLLANEQPKKICSQIGLCMFYGTQGVSMRIESVVNQNVGKASSTLRDFMCSACEMTIVWMQNQLKKN</sequence>
<keyword evidence="2" id="KW-0378">Hydrolase</keyword>
<dbReference type="EMBL" id="JBBPBN010000018">
    <property type="protein sequence ID" value="KAK9018829.1"/>
    <property type="molecule type" value="Genomic_DNA"/>
</dbReference>
<dbReference type="PROSITE" id="PS51767">
    <property type="entry name" value="PEPTIDASE_A1"/>
    <property type="match status" value="1"/>
</dbReference>
<evidence type="ECO:0000256" key="1">
    <source>
        <dbReference type="ARBA" id="ARBA00007447"/>
    </source>
</evidence>
<dbReference type="InterPro" id="IPR021109">
    <property type="entry name" value="Peptidase_aspartic_dom_sf"/>
</dbReference>
<dbReference type="SMART" id="SM00741">
    <property type="entry name" value="SapB"/>
    <property type="match status" value="1"/>
</dbReference>
<dbReference type="PROSITE" id="PS50015">
    <property type="entry name" value="SAP_B"/>
    <property type="match status" value="1"/>
</dbReference>
<keyword evidence="2" id="KW-0645">Protease</keyword>
<feature type="domain" description="Saposin B-type" evidence="4">
    <location>
        <begin position="438"/>
        <end position="478"/>
    </location>
</feature>
<keyword evidence="3" id="KW-1015">Disulfide bond</keyword>
<evidence type="ECO:0000259" key="4">
    <source>
        <dbReference type="PROSITE" id="PS50015"/>
    </source>
</evidence>
<protein>
    <submittedName>
        <fullName evidence="6">Uncharacterized protein</fullName>
    </submittedName>
</protein>
<dbReference type="InterPro" id="IPR001969">
    <property type="entry name" value="Aspartic_peptidase_AS"/>
</dbReference>
<evidence type="ECO:0000256" key="2">
    <source>
        <dbReference type="ARBA" id="ARBA00022670"/>
    </source>
</evidence>
<dbReference type="SUPFAM" id="SSF50630">
    <property type="entry name" value="Acid proteases"/>
    <property type="match status" value="1"/>
</dbReference>
<evidence type="ECO:0000313" key="6">
    <source>
        <dbReference type="EMBL" id="KAK9018829.1"/>
    </source>
</evidence>
<dbReference type="Pfam" id="PF00026">
    <property type="entry name" value="Asp"/>
    <property type="match status" value="1"/>
</dbReference>
<dbReference type="Pfam" id="PF03489">
    <property type="entry name" value="SapB_2"/>
    <property type="match status" value="1"/>
</dbReference>
<evidence type="ECO:0000313" key="7">
    <source>
        <dbReference type="Proteomes" id="UP001396334"/>
    </source>
</evidence>
<comment type="caution">
    <text evidence="6">The sequence shown here is derived from an EMBL/GenBank/DDBJ whole genome shotgun (WGS) entry which is preliminary data.</text>
</comment>
<dbReference type="PANTHER" id="PTHR47966:SF54">
    <property type="entry name" value="ASPARTIC PROTEINASE"/>
    <property type="match status" value="1"/>
</dbReference>
<dbReference type="InterPro" id="IPR001461">
    <property type="entry name" value="Aspartic_peptidase_A1"/>
</dbReference>
<gene>
    <name evidence="6" type="ORF">V6N11_033875</name>
</gene>
<organism evidence="6 7">
    <name type="scientific">Hibiscus sabdariffa</name>
    <name type="common">roselle</name>
    <dbReference type="NCBI Taxonomy" id="183260"/>
    <lineage>
        <taxon>Eukaryota</taxon>
        <taxon>Viridiplantae</taxon>
        <taxon>Streptophyta</taxon>
        <taxon>Embryophyta</taxon>
        <taxon>Tracheophyta</taxon>
        <taxon>Spermatophyta</taxon>
        <taxon>Magnoliopsida</taxon>
        <taxon>eudicotyledons</taxon>
        <taxon>Gunneridae</taxon>
        <taxon>Pentapetalae</taxon>
        <taxon>rosids</taxon>
        <taxon>malvids</taxon>
        <taxon>Malvales</taxon>
        <taxon>Malvaceae</taxon>
        <taxon>Malvoideae</taxon>
        <taxon>Hibiscus</taxon>
    </lineage>
</organism>
<dbReference type="PANTHER" id="PTHR47966">
    <property type="entry name" value="BETA-SITE APP-CLEAVING ENZYME, ISOFORM A-RELATED"/>
    <property type="match status" value="1"/>
</dbReference>
<comment type="similarity">
    <text evidence="1">Belongs to the peptidase A1 family.</text>
</comment>